<dbReference type="OrthoDB" id="1728340at2759"/>
<dbReference type="SUPFAM" id="SSF103481">
    <property type="entry name" value="Multidrug resistance efflux transporter EmrE"/>
    <property type="match status" value="1"/>
</dbReference>
<feature type="transmembrane region" description="Helical" evidence="6">
    <location>
        <begin position="299"/>
        <end position="319"/>
    </location>
</feature>
<protein>
    <recommendedName>
        <fullName evidence="6">WAT1-related protein</fullName>
    </recommendedName>
</protein>
<feature type="transmembrane region" description="Helical" evidence="6">
    <location>
        <begin position="40"/>
        <end position="60"/>
    </location>
</feature>
<dbReference type="EMBL" id="LFYR01000079">
    <property type="protein sequence ID" value="KMZ76156.1"/>
    <property type="molecule type" value="Genomic_DNA"/>
</dbReference>
<evidence type="ECO:0000313" key="9">
    <source>
        <dbReference type="Proteomes" id="UP000036987"/>
    </source>
</evidence>
<dbReference type="Proteomes" id="UP000036987">
    <property type="component" value="Unassembled WGS sequence"/>
</dbReference>
<evidence type="ECO:0000256" key="2">
    <source>
        <dbReference type="ARBA" id="ARBA00007635"/>
    </source>
</evidence>
<comment type="similarity">
    <text evidence="2 6">Belongs to the drug/metabolite transporter (DMT) superfamily. Plant drug/metabolite exporter (P-DME) (TC 2.A.7.4) family.</text>
</comment>
<evidence type="ECO:0000256" key="1">
    <source>
        <dbReference type="ARBA" id="ARBA00004141"/>
    </source>
</evidence>
<feature type="transmembrane region" description="Helical" evidence="6">
    <location>
        <begin position="7"/>
        <end position="28"/>
    </location>
</feature>
<dbReference type="InterPro" id="IPR037185">
    <property type="entry name" value="EmrE-like"/>
</dbReference>
<feature type="transmembrane region" description="Helical" evidence="6">
    <location>
        <begin position="135"/>
        <end position="154"/>
    </location>
</feature>
<feature type="transmembrane region" description="Helical" evidence="6">
    <location>
        <begin position="273"/>
        <end position="293"/>
    </location>
</feature>
<proteinExistence type="inferred from homology"/>
<name>A0A0K9Q4G7_ZOSMR</name>
<keyword evidence="5 6" id="KW-0472">Membrane</keyword>
<feature type="transmembrane region" description="Helical" evidence="6">
    <location>
        <begin position="72"/>
        <end position="94"/>
    </location>
</feature>
<dbReference type="GO" id="GO:0005886">
    <property type="term" value="C:plasma membrane"/>
    <property type="evidence" value="ECO:0000318"/>
    <property type="project" value="GO_Central"/>
</dbReference>
<evidence type="ECO:0000256" key="5">
    <source>
        <dbReference type="ARBA" id="ARBA00023136"/>
    </source>
</evidence>
<dbReference type="AlphaFoldDB" id="A0A0K9Q4G7"/>
<dbReference type="OMA" id="RTTQKWT"/>
<evidence type="ECO:0000313" key="8">
    <source>
        <dbReference type="EMBL" id="KMZ76156.1"/>
    </source>
</evidence>
<keyword evidence="3 6" id="KW-0812">Transmembrane</keyword>
<evidence type="ECO:0000256" key="4">
    <source>
        <dbReference type="ARBA" id="ARBA00022989"/>
    </source>
</evidence>
<feature type="domain" description="EamA" evidence="7">
    <location>
        <begin position="12"/>
        <end position="144"/>
    </location>
</feature>
<accession>A0A0K9Q4G7</accession>
<keyword evidence="4 6" id="KW-1133">Transmembrane helix</keyword>
<dbReference type="GO" id="GO:0022857">
    <property type="term" value="F:transmembrane transporter activity"/>
    <property type="evidence" value="ECO:0007669"/>
    <property type="project" value="InterPro"/>
</dbReference>
<comment type="caution">
    <text evidence="8">The sequence shown here is derived from an EMBL/GenBank/DDBJ whole genome shotgun (WGS) entry which is preliminary data.</text>
</comment>
<feature type="transmembrane region" description="Helical" evidence="6">
    <location>
        <begin position="100"/>
        <end position="123"/>
    </location>
</feature>
<feature type="transmembrane region" description="Helical" evidence="6">
    <location>
        <begin position="208"/>
        <end position="230"/>
    </location>
</feature>
<dbReference type="InterPro" id="IPR030184">
    <property type="entry name" value="WAT1-related"/>
</dbReference>
<keyword evidence="9" id="KW-1185">Reference proteome</keyword>
<feature type="domain" description="EamA" evidence="7">
    <location>
        <begin position="179"/>
        <end position="317"/>
    </location>
</feature>
<feature type="transmembrane region" description="Helical" evidence="6">
    <location>
        <begin position="245"/>
        <end position="266"/>
    </location>
</feature>
<dbReference type="PANTHER" id="PTHR31218">
    <property type="entry name" value="WAT1-RELATED PROTEIN"/>
    <property type="match status" value="1"/>
</dbReference>
<gene>
    <name evidence="8" type="ORF">ZOSMA_106G00620</name>
</gene>
<reference evidence="9" key="1">
    <citation type="journal article" date="2016" name="Nature">
        <title>The genome of the seagrass Zostera marina reveals angiosperm adaptation to the sea.</title>
        <authorList>
            <person name="Olsen J.L."/>
            <person name="Rouze P."/>
            <person name="Verhelst B."/>
            <person name="Lin Y.-C."/>
            <person name="Bayer T."/>
            <person name="Collen J."/>
            <person name="Dattolo E."/>
            <person name="De Paoli E."/>
            <person name="Dittami S."/>
            <person name="Maumus F."/>
            <person name="Michel G."/>
            <person name="Kersting A."/>
            <person name="Lauritano C."/>
            <person name="Lohaus R."/>
            <person name="Toepel M."/>
            <person name="Tonon T."/>
            <person name="Vanneste K."/>
            <person name="Amirebrahimi M."/>
            <person name="Brakel J."/>
            <person name="Bostroem C."/>
            <person name="Chovatia M."/>
            <person name="Grimwood J."/>
            <person name="Jenkins J.W."/>
            <person name="Jueterbock A."/>
            <person name="Mraz A."/>
            <person name="Stam W.T."/>
            <person name="Tice H."/>
            <person name="Bornberg-Bauer E."/>
            <person name="Green P.J."/>
            <person name="Pearson G.A."/>
            <person name="Procaccini G."/>
            <person name="Duarte C.M."/>
            <person name="Schmutz J."/>
            <person name="Reusch T.B.H."/>
            <person name="Van de Peer Y."/>
        </authorList>
    </citation>
    <scope>NUCLEOTIDE SEQUENCE [LARGE SCALE GENOMIC DNA]</scope>
    <source>
        <strain evidence="9">cv. Finnish</strain>
    </source>
</reference>
<organism evidence="8 9">
    <name type="scientific">Zostera marina</name>
    <name type="common">Eelgrass</name>
    <dbReference type="NCBI Taxonomy" id="29655"/>
    <lineage>
        <taxon>Eukaryota</taxon>
        <taxon>Viridiplantae</taxon>
        <taxon>Streptophyta</taxon>
        <taxon>Embryophyta</taxon>
        <taxon>Tracheophyta</taxon>
        <taxon>Spermatophyta</taxon>
        <taxon>Magnoliopsida</taxon>
        <taxon>Liliopsida</taxon>
        <taxon>Zosteraceae</taxon>
        <taxon>Zostera</taxon>
    </lineage>
</organism>
<evidence type="ECO:0000256" key="6">
    <source>
        <dbReference type="RuleBase" id="RU363077"/>
    </source>
</evidence>
<evidence type="ECO:0000259" key="7">
    <source>
        <dbReference type="Pfam" id="PF00892"/>
    </source>
</evidence>
<evidence type="ECO:0000256" key="3">
    <source>
        <dbReference type="ARBA" id="ARBA00022692"/>
    </source>
</evidence>
<comment type="subcellular location">
    <subcellularLocation>
        <location evidence="1 6">Membrane</location>
        <topology evidence="1 6">Multi-pass membrane protein</topology>
    </subcellularLocation>
</comment>
<feature type="transmembrane region" description="Helical" evidence="6">
    <location>
        <begin position="174"/>
        <end position="196"/>
    </location>
</feature>
<sequence>MSRCSEEWGPVMVMLLIDAAYGVINSLIKKSLDQGLNELVLVTLRQLIATAFLAPIAYFRERKIRPKLTGKIFFYIFLSALLGGSLLQYLFFLGMQYTNATFACAFLNMTPVFTFIIAIFFRMETVDLKNIIGKFKILATLVCLTGTIVLMFYRGVALTHASAQSFTPSLGDSAIRWTIGSLILFVSSFSWSGWFLVQSKLTKQYPVIYSMSAMMFFLSSLQSAVLGLAIERDISLWLVKGKLELITIISAGVVGSGIGYIAMTWCVLQRGPVFTSAFSPLIQIVVAIIDFTYLQEPLYLGSVFGSVLVILGLYLLLWAKNKENSMMRAKTLEASNNLNIAGAGASGQVEPV</sequence>
<dbReference type="InterPro" id="IPR000620">
    <property type="entry name" value="EamA_dom"/>
</dbReference>
<dbReference type="Pfam" id="PF00892">
    <property type="entry name" value="EamA"/>
    <property type="match status" value="2"/>
</dbReference>